<evidence type="ECO:0000256" key="1">
    <source>
        <dbReference type="SAM" id="Phobius"/>
    </source>
</evidence>
<comment type="caution">
    <text evidence="2">The sequence shown here is derived from an EMBL/GenBank/DDBJ whole genome shotgun (WGS) entry which is preliminary data.</text>
</comment>
<evidence type="ECO:0000313" key="4">
    <source>
        <dbReference type="Proteomes" id="UP000663824"/>
    </source>
</evidence>
<dbReference type="Proteomes" id="UP000676336">
    <property type="component" value="Unassembled WGS sequence"/>
</dbReference>
<dbReference type="EMBL" id="CAJOBI010237964">
    <property type="protein sequence ID" value="CAF5078794.1"/>
    <property type="molecule type" value="Genomic_DNA"/>
</dbReference>
<keyword evidence="1" id="KW-1133">Transmembrane helix</keyword>
<protein>
    <submittedName>
        <fullName evidence="2">Uncharacterized protein</fullName>
    </submittedName>
</protein>
<dbReference type="EMBL" id="CAJNRE010015753">
    <property type="protein sequence ID" value="CAF2140642.1"/>
    <property type="molecule type" value="Genomic_DNA"/>
</dbReference>
<feature type="transmembrane region" description="Helical" evidence="1">
    <location>
        <begin position="69"/>
        <end position="87"/>
    </location>
</feature>
<organism evidence="2 4">
    <name type="scientific">Rotaria magnacalcarata</name>
    <dbReference type="NCBI Taxonomy" id="392030"/>
    <lineage>
        <taxon>Eukaryota</taxon>
        <taxon>Metazoa</taxon>
        <taxon>Spiralia</taxon>
        <taxon>Gnathifera</taxon>
        <taxon>Rotifera</taxon>
        <taxon>Eurotatoria</taxon>
        <taxon>Bdelloidea</taxon>
        <taxon>Philodinida</taxon>
        <taxon>Philodinidae</taxon>
        <taxon>Rotaria</taxon>
    </lineage>
</organism>
<keyword evidence="1" id="KW-0812">Transmembrane</keyword>
<gene>
    <name evidence="2" type="ORF">MBJ925_LOCUS29441</name>
    <name evidence="3" type="ORF">SMN809_LOCUS60675</name>
</gene>
<keyword evidence="1" id="KW-0472">Membrane</keyword>
<feature type="transmembrane region" description="Helical" evidence="1">
    <location>
        <begin position="31"/>
        <end position="49"/>
    </location>
</feature>
<proteinExistence type="predicted"/>
<accession>A0A816X1N5</accession>
<evidence type="ECO:0000313" key="2">
    <source>
        <dbReference type="EMBL" id="CAF2140642.1"/>
    </source>
</evidence>
<reference evidence="2" key="1">
    <citation type="submission" date="2021-02" db="EMBL/GenBank/DDBJ databases">
        <authorList>
            <person name="Nowell W R."/>
        </authorList>
    </citation>
    <scope>NUCLEOTIDE SEQUENCE</scope>
</reference>
<name>A0A816X1N5_9BILA</name>
<dbReference type="Proteomes" id="UP000663824">
    <property type="component" value="Unassembled WGS sequence"/>
</dbReference>
<evidence type="ECO:0000313" key="3">
    <source>
        <dbReference type="EMBL" id="CAF5078794.1"/>
    </source>
</evidence>
<feature type="transmembrane region" description="Helical" evidence="1">
    <location>
        <begin position="94"/>
        <end position="120"/>
    </location>
</feature>
<dbReference type="AlphaFoldDB" id="A0A816X1N5"/>
<sequence length="174" mass="19887">MSSSAEALLLADDFEEFEPASPTKLLRTRRYVFLLVTIQWIVCIVTLTLHIHHVITKDKDDTAHKIQSLIPTCFLTLYYTFGLVCIYRFHRVGILLFASVGIILFMAACLFFSWIIFLLVSLVLDYNIMSKMLGFFVLFGFLFSTFATIAIVTLDLAFNLTKLIEMNGYTTLQS</sequence>
<feature type="transmembrane region" description="Helical" evidence="1">
    <location>
        <begin position="132"/>
        <end position="158"/>
    </location>
</feature>